<feature type="transmembrane region" description="Helical" evidence="1">
    <location>
        <begin position="166"/>
        <end position="183"/>
    </location>
</feature>
<dbReference type="InterPro" id="IPR013424">
    <property type="entry name" value="Ice-binding_C"/>
</dbReference>
<keyword evidence="1" id="KW-0472">Membrane</keyword>
<dbReference type="EMBL" id="ABOX02000062">
    <property type="protein sequence ID" value="EEF57603.1"/>
    <property type="molecule type" value="Genomic_DNA"/>
</dbReference>
<gene>
    <name evidence="3" type="ORF">Cflav_PD0471</name>
</gene>
<accession>B9XRB6</accession>
<dbReference type="STRING" id="320771.Cflav_PD0471"/>
<dbReference type="Proteomes" id="UP000003688">
    <property type="component" value="Unassembled WGS sequence"/>
</dbReference>
<proteinExistence type="predicted"/>
<evidence type="ECO:0000313" key="4">
    <source>
        <dbReference type="Proteomes" id="UP000003688"/>
    </source>
</evidence>
<keyword evidence="1" id="KW-1133">Transmembrane helix</keyword>
<dbReference type="AlphaFoldDB" id="B9XRB6"/>
<keyword evidence="4" id="KW-1185">Reference proteome</keyword>
<sequence length="188" mass="19759" precursor="true">MKRILFLIFGLITYVVGAFGQGTIYFANTPQFPVYTNNGISTYGNAPQNNFHVALYWGILGSTEAQLVQIGPAVGGVADGVFNGGVYTTPNGTAPGANAMFEVRGWTGNYTTYEAALAAAPNNLSVEIDTSGAWINPTGPNAGAPAAMLFGPTGFKRLFLSSVPEPSTIALAGMGGTMILIMLRRRKK</sequence>
<keyword evidence="1" id="KW-0812">Transmembrane</keyword>
<dbReference type="RefSeq" id="WP_007418349.1">
    <property type="nucleotide sequence ID" value="NZ_ABOX02000062.1"/>
</dbReference>
<dbReference type="NCBIfam" id="TIGR02595">
    <property type="entry name" value="PEP_CTERM"/>
    <property type="match status" value="1"/>
</dbReference>
<organism evidence="3 4">
    <name type="scientific">Pedosphaera parvula (strain Ellin514)</name>
    <dbReference type="NCBI Taxonomy" id="320771"/>
    <lineage>
        <taxon>Bacteria</taxon>
        <taxon>Pseudomonadati</taxon>
        <taxon>Verrucomicrobiota</taxon>
        <taxon>Pedosphaerae</taxon>
        <taxon>Pedosphaerales</taxon>
        <taxon>Pedosphaeraceae</taxon>
        <taxon>Pedosphaera</taxon>
    </lineage>
</organism>
<protein>
    <recommendedName>
        <fullName evidence="2">Ice-binding protein C-terminal domain-containing protein</fullName>
    </recommendedName>
</protein>
<comment type="caution">
    <text evidence="3">The sequence shown here is derived from an EMBL/GenBank/DDBJ whole genome shotgun (WGS) entry which is preliminary data.</text>
</comment>
<name>B9XRB6_PEDPL</name>
<evidence type="ECO:0000313" key="3">
    <source>
        <dbReference type="EMBL" id="EEF57603.1"/>
    </source>
</evidence>
<dbReference type="Pfam" id="PF07589">
    <property type="entry name" value="PEP-CTERM"/>
    <property type="match status" value="1"/>
</dbReference>
<evidence type="ECO:0000256" key="1">
    <source>
        <dbReference type="SAM" id="Phobius"/>
    </source>
</evidence>
<feature type="domain" description="Ice-binding protein C-terminal" evidence="2">
    <location>
        <begin position="162"/>
        <end position="186"/>
    </location>
</feature>
<evidence type="ECO:0000259" key="2">
    <source>
        <dbReference type="Pfam" id="PF07589"/>
    </source>
</evidence>
<reference evidence="3 4" key="1">
    <citation type="journal article" date="2011" name="J. Bacteriol.">
        <title>Genome sequence of 'Pedosphaera parvula' Ellin514, an aerobic Verrucomicrobial isolate from pasture soil.</title>
        <authorList>
            <person name="Kant R."/>
            <person name="van Passel M.W."/>
            <person name="Sangwan P."/>
            <person name="Palva A."/>
            <person name="Lucas S."/>
            <person name="Copeland A."/>
            <person name="Lapidus A."/>
            <person name="Glavina Del Rio T."/>
            <person name="Dalin E."/>
            <person name="Tice H."/>
            <person name="Bruce D."/>
            <person name="Goodwin L."/>
            <person name="Pitluck S."/>
            <person name="Chertkov O."/>
            <person name="Larimer F.W."/>
            <person name="Land M.L."/>
            <person name="Hauser L."/>
            <person name="Brettin T.S."/>
            <person name="Detter J.C."/>
            <person name="Han S."/>
            <person name="de Vos W.M."/>
            <person name="Janssen P.H."/>
            <person name="Smidt H."/>
        </authorList>
    </citation>
    <scope>NUCLEOTIDE SEQUENCE [LARGE SCALE GENOMIC DNA]</scope>
    <source>
        <strain evidence="3 4">Ellin514</strain>
    </source>
</reference>